<dbReference type="SUPFAM" id="SSF49764">
    <property type="entry name" value="HSP20-like chaperones"/>
    <property type="match status" value="1"/>
</dbReference>
<evidence type="ECO:0000313" key="5">
    <source>
        <dbReference type="EMBL" id="PLR84420.1"/>
    </source>
</evidence>
<dbReference type="InterPro" id="IPR031107">
    <property type="entry name" value="Small_HSP"/>
</dbReference>
<reference evidence="5 7" key="1">
    <citation type="submission" date="2017-11" db="EMBL/GenBank/DDBJ databases">
        <title>Comparitive Functional Genomics of Dry Heat Resistant strains isolated from the Viking Spacecraft.</title>
        <authorList>
            <person name="Seuylemezian A."/>
            <person name="Cooper K."/>
            <person name="Vaishampayan P."/>
        </authorList>
    </citation>
    <scope>NUCLEOTIDE SEQUENCE [LARGE SCALE GENOMIC DNA]</scope>
    <source>
        <strain evidence="5 7">M4.6</strain>
    </source>
</reference>
<organism evidence="5 7">
    <name type="scientific">Bacillus canaveralius</name>
    <dbReference type="NCBI Taxonomy" id="1403243"/>
    <lineage>
        <taxon>Bacteria</taxon>
        <taxon>Bacillati</taxon>
        <taxon>Bacillota</taxon>
        <taxon>Bacilli</taxon>
        <taxon>Bacillales</taxon>
        <taxon>Bacillaceae</taxon>
        <taxon>Bacillus</taxon>
    </lineage>
</organism>
<dbReference type="CDD" id="cd06464">
    <property type="entry name" value="ACD_sHsps-like"/>
    <property type="match status" value="1"/>
</dbReference>
<dbReference type="Pfam" id="PF00011">
    <property type="entry name" value="HSP20"/>
    <property type="match status" value="1"/>
</dbReference>
<dbReference type="InterPro" id="IPR007052">
    <property type="entry name" value="CS_dom"/>
</dbReference>
<dbReference type="EMBL" id="PGVA01000013">
    <property type="protein sequence ID" value="PLR84420.1"/>
    <property type="molecule type" value="Genomic_DNA"/>
</dbReference>
<dbReference type="InterPro" id="IPR002068">
    <property type="entry name" value="A-crystallin/Hsp20_dom"/>
</dbReference>
<dbReference type="RefSeq" id="WP_101576386.1">
    <property type="nucleotide sequence ID" value="NZ_PGVA01000013.1"/>
</dbReference>
<gene>
    <name evidence="5" type="ORF">CU635_06620</name>
    <name evidence="6" type="ORF">CVD25_02175</name>
</gene>
<dbReference type="InterPro" id="IPR008978">
    <property type="entry name" value="HSP20-like_chaperone"/>
</dbReference>
<reference evidence="6 8" key="2">
    <citation type="submission" date="2017-12" db="EMBL/GenBank/DDBJ databases">
        <title>Comparative Functional Genomics of Dry Heat Resistant strains isolated from the Viking Spacecraft.</title>
        <authorList>
            <person name="Seuylemezian A."/>
            <person name="Cooper K."/>
            <person name="Vaishampayan P."/>
        </authorList>
    </citation>
    <scope>NUCLEOTIDE SEQUENCE [LARGE SCALE GENOMIC DNA]</scope>
    <source>
        <strain evidence="6 8">ATCC 29669</strain>
    </source>
</reference>
<dbReference type="Proteomes" id="UP000234951">
    <property type="component" value="Unassembled WGS sequence"/>
</dbReference>
<evidence type="ECO:0000313" key="8">
    <source>
        <dbReference type="Proteomes" id="UP000235114"/>
    </source>
</evidence>
<dbReference type="OrthoDB" id="1806521at2"/>
<dbReference type="Gene3D" id="2.60.40.790">
    <property type="match status" value="1"/>
</dbReference>
<dbReference type="PROSITE" id="PS01031">
    <property type="entry name" value="SHSP"/>
    <property type="match status" value="1"/>
</dbReference>
<comment type="caution">
    <text evidence="5">The sequence shown here is derived from an EMBL/GenBank/DDBJ whole genome shotgun (WGS) entry which is preliminary data.</text>
</comment>
<dbReference type="AlphaFoldDB" id="A0A2N5GPB2"/>
<dbReference type="Proteomes" id="UP000235114">
    <property type="component" value="Unassembled WGS sequence"/>
</dbReference>
<dbReference type="PROSITE" id="PS51203">
    <property type="entry name" value="CS"/>
    <property type="match status" value="1"/>
</dbReference>
<dbReference type="PANTHER" id="PTHR11527">
    <property type="entry name" value="HEAT-SHOCK PROTEIN 20 FAMILY MEMBER"/>
    <property type="match status" value="1"/>
</dbReference>
<name>A0A2N5GPB2_9BACI</name>
<dbReference type="EMBL" id="PGVD01000008">
    <property type="protein sequence ID" value="PLS00578.1"/>
    <property type="molecule type" value="Genomic_DNA"/>
</dbReference>
<keyword evidence="8" id="KW-1185">Reference proteome</keyword>
<protein>
    <submittedName>
        <fullName evidence="5">Heat-shock protein Hsp20</fullName>
    </submittedName>
</protein>
<evidence type="ECO:0000313" key="6">
    <source>
        <dbReference type="EMBL" id="PLS00578.1"/>
    </source>
</evidence>
<feature type="domain" description="CS" evidence="4">
    <location>
        <begin position="38"/>
        <end position="148"/>
    </location>
</feature>
<accession>A0A2N5GPB2</accession>
<evidence type="ECO:0000256" key="1">
    <source>
        <dbReference type="PROSITE-ProRule" id="PRU00285"/>
    </source>
</evidence>
<evidence type="ECO:0000313" key="7">
    <source>
        <dbReference type="Proteomes" id="UP000234951"/>
    </source>
</evidence>
<comment type="similarity">
    <text evidence="1 2">Belongs to the small heat shock protein (HSP20) family.</text>
</comment>
<evidence type="ECO:0000256" key="2">
    <source>
        <dbReference type="RuleBase" id="RU003616"/>
    </source>
</evidence>
<sequence length="150" mass="17292">MSLIPFEPFRHLNNMRRELNHFFSSDFPSLTTGFNHDFGVPKIDVYETEHEVVATCDIPGLEKKEDVNINIDTNVLSISGTISRENEVKEENIHRKERFSGRFQRTISLPSRVSTEGDAKATYKNGILDIRMPKLNDQNGDQKKIDVEFH</sequence>
<evidence type="ECO:0000259" key="3">
    <source>
        <dbReference type="PROSITE" id="PS01031"/>
    </source>
</evidence>
<feature type="domain" description="SHSP" evidence="3">
    <location>
        <begin position="34"/>
        <end position="150"/>
    </location>
</feature>
<proteinExistence type="inferred from homology"/>
<evidence type="ECO:0000259" key="4">
    <source>
        <dbReference type="PROSITE" id="PS51203"/>
    </source>
</evidence>